<protein>
    <submittedName>
        <fullName evidence="2">Uncharacterized protein</fullName>
    </submittedName>
</protein>
<reference evidence="2" key="1">
    <citation type="submission" date="2023-06" db="EMBL/GenBank/DDBJ databases">
        <title>Genome-scale phylogeny and comparative genomics of the fungal order Sordariales.</title>
        <authorList>
            <consortium name="Lawrence Berkeley National Laboratory"/>
            <person name="Hensen N."/>
            <person name="Bonometti L."/>
            <person name="Westerberg I."/>
            <person name="Brannstrom I.O."/>
            <person name="Guillou S."/>
            <person name="Cros-Aarteil S."/>
            <person name="Calhoun S."/>
            <person name="Haridas S."/>
            <person name="Kuo A."/>
            <person name="Mondo S."/>
            <person name="Pangilinan J."/>
            <person name="Riley R."/>
            <person name="Labutti K."/>
            <person name="Andreopoulos B."/>
            <person name="Lipzen A."/>
            <person name="Chen C."/>
            <person name="Yanf M."/>
            <person name="Daum C."/>
            <person name="Ng V."/>
            <person name="Clum A."/>
            <person name="Steindorff A."/>
            <person name="Ohm R."/>
            <person name="Martin F."/>
            <person name="Silar P."/>
            <person name="Natvig D."/>
            <person name="Lalanne C."/>
            <person name="Gautier V."/>
            <person name="Ament-Velasquez S.L."/>
            <person name="Kruys A."/>
            <person name="Hutchinson M.I."/>
            <person name="Powell A.J."/>
            <person name="Barry K."/>
            <person name="Miller A.N."/>
            <person name="Grigoriev I.V."/>
            <person name="Debuchy R."/>
            <person name="Gladieux P."/>
            <person name="Thoren M.H."/>
            <person name="Johannesson H."/>
        </authorList>
    </citation>
    <scope>NUCLEOTIDE SEQUENCE</scope>
    <source>
        <strain evidence="2">8032-3</strain>
    </source>
</reference>
<dbReference type="Proteomes" id="UP001244011">
    <property type="component" value="Unassembled WGS sequence"/>
</dbReference>
<sequence length="71" mass="7552">MADSTVGGGASAICLMLPRSGGCGLAFPSRRQFGHAALAYLRRLTAWRALIWLMACIIGSLRPTVRSRSSS</sequence>
<comment type="caution">
    <text evidence="2">The sequence shown here is derived from an EMBL/GenBank/DDBJ whole genome shotgun (WGS) entry which is preliminary data.</text>
</comment>
<proteinExistence type="predicted"/>
<keyword evidence="3" id="KW-1185">Reference proteome</keyword>
<feature type="transmembrane region" description="Helical" evidence="1">
    <location>
        <begin position="46"/>
        <end position="65"/>
    </location>
</feature>
<dbReference type="AlphaFoldDB" id="A0AAJ0FNZ3"/>
<name>A0AAJ0FNZ3_9PEZI</name>
<keyword evidence="1" id="KW-0812">Transmembrane</keyword>
<evidence type="ECO:0000256" key="1">
    <source>
        <dbReference type="SAM" id="Phobius"/>
    </source>
</evidence>
<organism evidence="2 3">
    <name type="scientific">Phialemonium atrogriseum</name>
    <dbReference type="NCBI Taxonomy" id="1093897"/>
    <lineage>
        <taxon>Eukaryota</taxon>
        <taxon>Fungi</taxon>
        <taxon>Dikarya</taxon>
        <taxon>Ascomycota</taxon>
        <taxon>Pezizomycotina</taxon>
        <taxon>Sordariomycetes</taxon>
        <taxon>Sordariomycetidae</taxon>
        <taxon>Cephalothecales</taxon>
        <taxon>Cephalothecaceae</taxon>
        <taxon>Phialemonium</taxon>
    </lineage>
</organism>
<evidence type="ECO:0000313" key="2">
    <source>
        <dbReference type="EMBL" id="KAK1767655.1"/>
    </source>
</evidence>
<dbReference type="GeneID" id="85310937"/>
<evidence type="ECO:0000313" key="3">
    <source>
        <dbReference type="Proteomes" id="UP001244011"/>
    </source>
</evidence>
<dbReference type="EMBL" id="MU839007">
    <property type="protein sequence ID" value="KAK1767655.1"/>
    <property type="molecule type" value="Genomic_DNA"/>
</dbReference>
<keyword evidence="1" id="KW-1133">Transmembrane helix</keyword>
<dbReference type="RefSeq" id="XP_060283868.1">
    <property type="nucleotide sequence ID" value="XM_060427750.1"/>
</dbReference>
<accession>A0AAJ0FNZ3</accession>
<gene>
    <name evidence="2" type="ORF">QBC33DRAFT_536883</name>
</gene>
<keyword evidence="1" id="KW-0472">Membrane</keyword>